<reference evidence="3 4" key="1">
    <citation type="submission" date="2016-12" db="EMBL/GenBank/DDBJ databases">
        <title>Genomic Comparison of strains in the 'Actinomyces naeslundii' Group.</title>
        <authorList>
            <person name="Mughal S.R."/>
            <person name="Do T."/>
            <person name="Gilbert S.C."/>
            <person name="Witherden E.A."/>
            <person name="Didelot X."/>
            <person name="Beighton D."/>
        </authorList>
    </citation>
    <scope>NUCLEOTIDE SEQUENCE [LARGE SCALE GENOMIC DNA]</scope>
    <source>
        <strain evidence="3 4">CCUG 33920</strain>
    </source>
</reference>
<accession>A0A1Q8VBX4</accession>
<dbReference type="RefSeq" id="WP_075376238.1">
    <property type="nucleotide sequence ID" value="NZ_MSKJ01000006.1"/>
</dbReference>
<feature type="domain" description="N-acetyltransferase" evidence="2">
    <location>
        <begin position="154"/>
        <end position="224"/>
    </location>
</feature>
<dbReference type="Gene3D" id="3.40.630.30">
    <property type="match status" value="1"/>
</dbReference>
<keyword evidence="3" id="KW-0808">Transferase</keyword>
<evidence type="ECO:0000313" key="4">
    <source>
        <dbReference type="Proteomes" id="UP000186857"/>
    </source>
</evidence>
<evidence type="ECO:0000259" key="2">
    <source>
        <dbReference type="Pfam" id="PF00583"/>
    </source>
</evidence>
<name>A0A1Q8VBX4_9ACTO</name>
<feature type="compositionally biased region" description="Basic and acidic residues" evidence="1">
    <location>
        <begin position="55"/>
        <end position="65"/>
    </location>
</feature>
<dbReference type="AlphaFoldDB" id="A0A1Q8VBX4"/>
<gene>
    <name evidence="3" type="ORF">BKH29_03300</name>
</gene>
<proteinExistence type="predicted"/>
<dbReference type="Proteomes" id="UP000186857">
    <property type="component" value="Unassembled WGS sequence"/>
</dbReference>
<dbReference type="Pfam" id="PF00583">
    <property type="entry name" value="Acetyltransf_1"/>
    <property type="match status" value="1"/>
</dbReference>
<feature type="region of interest" description="Disordered" evidence="1">
    <location>
        <begin position="1"/>
        <end position="74"/>
    </location>
</feature>
<evidence type="ECO:0000313" key="3">
    <source>
        <dbReference type="EMBL" id="OLO45607.1"/>
    </source>
</evidence>
<sequence length="261" mass="26245">MTSSTPETASPSSSSSPSSPSSPSDSRDGSVLGADPLAGLTPDPDTRAPHHHSPGAHDRTEHDHSAPQAPGGFVRPARAADLTAIGQVQAATMLASLEAGHTAEHGAPLPEGVRAMIAAPVIAAGWEAAVAEPPSLEHHVLVATTAQAEAASRTVVGLLGLAPTQSMDAEGQVDEAGVQAVEVTALGVEPASQRRGHGSRLLAAAVDLARQDGARALVAWAVRGDESVSRLLSSVGMAPTGAHRVLGVGEGITEDCWAASL</sequence>
<comment type="caution">
    <text evidence="3">The sequence shown here is derived from an EMBL/GenBank/DDBJ whole genome shotgun (WGS) entry which is preliminary data.</text>
</comment>
<dbReference type="InterPro" id="IPR000182">
    <property type="entry name" value="GNAT_dom"/>
</dbReference>
<evidence type="ECO:0000256" key="1">
    <source>
        <dbReference type="SAM" id="MobiDB-lite"/>
    </source>
</evidence>
<dbReference type="OrthoDB" id="5243635at2"/>
<dbReference type="SUPFAM" id="SSF55729">
    <property type="entry name" value="Acyl-CoA N-acyltransferases (Nat)"/>
    <property type="match status" value="1"/>
</dbReference>
<protein>
    <submittedName>
        <fullName evidence="3">GNAT family N-acetyltransferase</fullName>
    </submittedName>
</protein>
<dbReference type="CDD" id="cd04301">
    <property type="entry name" value="NAT_SF"/>
    <property type="match status" value="1"/>
</dbReference>
<dbReference type="EMBL" id="MSKJ01000006">
    <property type="protein sequence ID" value="OLO45607.1"/>
    <property type="molecule type" value="Genomic_DNA"/>
</dbReference>
<dbReference type="GO" id="GO:0016747">
    <property type="term" value="F:acyltransferase activity, transferring groups other than amino-acyl groups"/>
    <property type="evidence" value="ECO:0007669"/>
    <property type="project" value="InterPro"/>
</dbReference>
<feature type="compositionally biased region" description="Low complexity" evidence="1">
    <location>
        <begin position="1"/>
        <end position="24"/>
    </location>
</feature>
<dbReference type="InterPro" id="IPR016181">
    <property type="entry name" value="Acyl_CoA_acyltransferase"/>
</dbReference>
<organism evidence="3 4">
    <name type="scientific">Actinomyces oris</name>
    <dbReference type="NCBI Taxonomy" id="544580"/>
    <lineage>
        <taxon>Bacteria</taxon>
        <taxon>Bacillati</taxon>
        <taxon>Actinomycetota</taxon>
        <taxon>Actinomycetes</taxon>
        <taxon>Actinomycetales</taxon>
        <taxon>Actinomycetaceae</taxon>
        <taxon>Actinomyces</taxon>
    </lineage>
</organism>